<dbReference type="Proteomes" id="UP000822476">
    <property type="component" value="Unassembled WGS sequence"/>
</dbReference>
<name>A0A8S9Z003_9TREM</name>
<accession>A0A8S9Z003</accession>
<reference evidence="1" key="1">
    <citation type="submission" date="2019-07" db="EMBL/GenBank/DDBJ databases">
        <title>Annotation for the trematode Paragonimus miyazaki's.</title>
        <authorList>
            <person name="Choi Y.-J."/>
        </authorList>
    </citation>
    <scope>NUCLEOTIDE SEQUENCE</scope>
    <source>
        <strain evidence="1">Japan</strain>
    </source>
</reference>
<comment type="caution">
    <text evidence="1">The sequence shown here is derived from an EMBL/GenBank/DDBJ whole genome shotgun (WGS) entry which is preliminary data.</text>
</comment>
<evidence type="ECO:0000313" key="1">
    <source>
        <dbReference type="EMBL" id="KAF7258830.1"/>
    </source>
</evidence>
<dbReference type="OrthoDB" id="6282125at2759"/>
<proteinExistence type="predicted"/>
<keyword evidence="2" id="KW-1185">Reference proteome</keyword>
<dbReference type="AlphaFoldDB" id="A0A8S9Z003"/>
<dbReference type="EMBL" id="JTDE01001509">
    <property type="protein sequence ID" value="KAF7258830.1"/>
    <property type="molecule type" value="Genomic_DNA"/>
</dbReference>
<organism evidence="1 2">
    <name type="scientific">Paragonimus skrjabini miyazakii</name>
    <dbReference type="NCBI Taxonomy" id="59628"/>
    <lineage>
        <taxon>Eukaryota</taxon>
        <taxon>Metazoa</taxon>
        <taxon>Spiralia</taxon>
        <taxon>Lophotrochozoa</taxon>
        <taxon>Platyhelminthes</taxon>
        <taxon>Trematoda</taxon>
        <taxon>Digenea</taxon>
        <taxon>Plagiorchiida</taxon>
        <taxon>Troglotremata</taxon>
        <taxon>Troglotrematidae</taxon>
        <taxon>Paragonimus</taxon>
    </lineage>
</organism>
<gene>
    <name evidence="1" type="ORF">EG68_04096</name>
</gene>
<sequence>MWATDSLGNVCSTEVRLTHKLGSDTTLLLSARWSVFGPSSPPSTKPYPSIFFLSLSGGDWCARGSGISLWATGLPIAEATKLKVSTRLSQPTSGGQALWDPIAGYVYARCWNQSDQAFCWLHVSAPLARSVHVGVEQVWIQSATWPYQILKRLGLETTISCVEIKHPGPLDSEIGHAWQLIPHPDPLFHKLHVDSLALRASRHSEPRELEAFAISQTGDLLKLCVTGPVVFSQQAKERTSPETEELSSIDDAGVVLLSSP</sequence>
<evidence type="ECO:0000313" key="2">
    <source>
        <dbReference type="Proteomes" id="UP000822476"/>
    </source>
</evidence>
<protein>
    <submittedName>
        <fullName evidence="1">Uncharacterized protein</fullName>
    </submittedName>
</protein>